<dbReference type="RefSeq" id="WP_046822339.1">
    <property type="nucleotide sequence ID" value="NZ_JBCLWQ010000002.1"/>
</dbReference>
<feature type="transmembrane region" description="Helical" evidence="1">
    <location>
        <begin position="83"/>
        <end position="100"/>
    </location>
</feature>
<feature type="transmembrane region" description="Helical" evidence="1">
    <location>
        <begin position="106"/>
        <end position="125"/>
    </location>
</feature>
<comment type="caution">
    <text evidence="2">The sequence shown here is derived from an EMBL/GenBank/DDBJ whole genome shotgun (WGS) entry which is preliminary data.</text>
</comment>
<keyword evidence="3" id="KW-1185">Reference proteome</keyword>
<accession>A0A0M3DIX6</accession>
<feature type="transmembrane region" description="Helical" evidence="1">
    <location>
        <begin position="7"/>
        <end position="32"/>
    </location>
</feature>
<evidence type="ECO:0000313" key="3">
    <source>
        <dbReference type="Proteomes" id="UP000034407"/>
    </source>
</evidence>
<proteinExistence type="predicted"/>
<dbReference type="PATRIC" id="fig|1629550.3.peg.487"/>
<evidence type="ECO:0000313" key="2">
    <source>
        <dbReference type="EMBL" id="KKY02096.1"/>
    </source>
</evidence>
<sequence>MIKNQEVIFGIISAIFIIIYSASYILSDLYLIVNSKTLKSNINKVLPTLSKLNTPSLIISLACLIPHVYTLKTNFSIFDSSSMLLFVLFMATCTKLNFLNKLKIKHYSSIIAYLLIVSLSVHIFFR</sequence>
<dbReference type="Proteomes" id="UP000034407">
    <property type="component" value="Unassembled WGS sequence"/>
</dbReference>
<keyword evidence="1" id="KW-0472">Membrane</keyword>
<name>A0A0M3DIX6_9FIRM</name>
<gene>
    <name evidence="2" type="ORF">VN21_05050</name>
</gene>
<reference evidence="2 3" key="1">
    <citation type="submission" date="2015-04" db="EMBL/GenBank/DDBJ databases">
        <title>Microcin producing Clostridium sp. JC272T.</title>
        <authorList>
            <person name="Jyothsna T."/>
            <person name="Sasikala C."/>
            <person name="Ramana C."/>
        </authorList>
    </citation>
    <scope>NUCLEOTIDE SEQUENCE [LARGE SCALE GENOMIC DNA]</scope>
    <source>
        <strain evidence="2 3">JC272</strain>
    </source>
</reference>
<dbReference type="OrthoDB" id="9967803at2"/>
<keyword evidence="1" id="KW-0812">Transmembrane</keyword>
<organism evidence="2 3">
    <name type="scientific">Paraclostridium benzoelyticum</name>
    <dbReference type="NCBI Taxonomy" id="1629550"/>
    <lineage>
        <taxon>Bacteria</taxon>
        <taxon>Bacillati</taxon>
        <taxon>Bacillota</taxon>
        <taxon>Clostridia</taxon>
        <taxon>Peptostreptococcales</taxon>
        <taxon>Peptostreptococcaceae</taxon>
        <taxon>Paraclostridium</taxon>
    </lineage>
</organism>
<evidence type="ECO:0000256" key="1">
    <source>
        <dbReference type="SAM" id="Phobius"/>
    </source>
</evidence>
<dbReference type="EMBL" id="LBBT01000116">
    <property type="protein sequence ID" value="KKY02096.1"/>
    <property type="molecule type" value="Genomic_DNA"/>
</dbReference>
<dbReference type="AlphaFoldDB" id="A0A0M3DIX6"/>
<keyword evidence="1" id="KW-1133">Transmembrane helix</keyword>
<protein>
    <submittedName>
        <fullName evidence="2">Uncharacterized protein</fullName>
    </submittedName>
</protein>